<protein>
    <submittedName>
        <fullName evidence="2">General secretion pathway protein C</fullName>
    </submittedName>
</protein>
<dbReference type="GO" id="GO:0034719">
    <property type="term" value="C:SMN-Sm protein complex"/>
    <property type="evidence" value="ECO:0007669"/>
    <property type="project" value="InterPro"/>
</dbReference>
<organism evidence="1 2">
    <name type="scientific">Steinernema glaseri</name>
    <dbReference type="NCBI Taxonomy" id="37863"/>
    <lineage>
        <taxon>Eukaryota</taxon>
        <taxon>Metazoa</taxon>
        <taxon>Ecdysozoa</taxon>
        <taxon>Nematoda</taxon>
        <taxon>Chromadorea</taxon>
        <taxon>Rhabditida</taxon>
        <taxon>Tylenchina</taxon>
        <taxon>Panagrolaimomorpha</taxon>
        <taxon>Strongyloidoidea</taxon>
        <taxon>Steinernematidae</taxon>
        <taxon>Steinernema</taxon>
    </lineage>
</organism>
<dbReference type="AlphaFoldDB" id="A0A1I7Y465"/>
<dbReference type="Proteomes" id="UP000095287">
    <property type="component" value="Unplaced"/>
</dbReference>
<reference evidence="2" key="1">
    <citation type="submission" date="2016-11" db="UniProtKB">
        <authorList>
            <consortium name="WormBaseParasite"/>
        </authorList>
    </citation>
    <scope>IDENTIFICATION</scope>
</reference>
<evidence type="ECO:0000313" key="2">
    <source>
        <dbReference type="WBParaSite" id="L893_g12556.t1"/>
    </source>
</evidence>
<dbReference type="Gene3D" id="2.30.30.100">
    <property type="match status" value="1"/>
</dbReference>
<proteinExistence type="predicted"/>
<name>A0A1I7Y465_9BILA</name>
<dbReference type="WBParaSite" id="L893_g12556.t1">
    <property type="protein sequence ID" value="L893_g12556.t1"/>
    <property type="gene ID" value="L893_g12556"/>
</dbReference>
<dbReference type="Pfam" id="PF11095">
    <property type="entry name" value="Gemin7"/>
    <property type="match status" value="1"/>
</dbReference>
<evidence type="ECO:0000313" key="1">
    <source>
        <dbReference type="Proteomes" id="UP000095287"/>
    </source>
</evidence>
<keyword evidence="1" id="KW-1185">Reference proteome</keyword>
<accession>A0A1I7Y465</accession>
<sequence>MFAVVGLTVFHEFSQLTPPSPFQMAGTTSLTTLDELYVRREQNMRGTLVERSLLATQNMCNKDVEMVLHECGTAKGKLMAVQSNSEHYIVKDVQLPSGTLPSAVIRMNDTITIGVDFDKLDQPPFAKNSAHRVQN</sequence>
<dbReference type="InterPro" id="IPR020338">
    <property type="entry name" value="SMN_gemin7"/>
</dbReference>